<accession>A0A1R3L4C5</accession>
<proteinExistence type="predicted"/>
<dbReference type="STRING" id="93759.A0A1R3L4C5"/>
<keyword evidence="2" id="KW-1185">Reference proteome</keyword>
<keyword evidence="1" id="KW-0808">Transferase</keyword>
<dbReference type="OrthoDB" id="619632at2759"/>
<comment type="caution">
    <text evidence="1">The sequence shown here is derived from an EMBL/GenBank/DDBJ whole genome shotgun (WGS) entry which is preliminary data.</text>
</comment>
<dbReference type="GO" id="GO:0016301">
    <property type="term" value="F:kinase activity"/>
    <property type="evidence" value="ECO:0007669"/>
    <property type="project" value="UniProtKB-KW"/>
</dbReference>
<evidence type="ECO:0000313" key="1">
    <source>
        <dbReference type="EMBL" id="OMP14158.1"/>
    </source>
</evidence>
<organism evidence="1 2">
    <name type="scientific">Corchorus olitorius</name>
    <dbReference type="NCBI Taxonomy" id="93759"/>
    <lineage>
        <taxon>Eukaryota</taxon>
        <taxon>Viridiplantae</taxon>
        <taxon>Streptophyta</taxon>
        <taxon>Embryophyta</taxon>
        <taxon>Tracheophyta</taxon>
        <taxon>Spermatophyta</taxon>
        <taxon>Magnoliopsida</taxon>
        <taxon>eudicotyledons</taxon>
        <taxon>Gunneridae</taxon>
        <taxon>Pentapetalae</taxon>
        <taxon>rosids</taxon>
        <taxon>malvids</taxon>
        <taxon>Malvales</taxon>
        <taxon>Malvaceae</taxon>
        <taxon>Grewioideae</taxon>
        <taxon>Apeibeae</taxon>
        <taxon>Corchorus</taxon>
    </lineage>
</organism>
<evidence type="ECO:0000313" key="2">
    <source>
        <dbReference type="Proteomes" id="UP000187203"/>
    </source>
</evidence>
<name>A0A1R3L4C5_9ROSI</name>
<dbReference type="Proteomes" id="UP000187203">
    <property type="component" value="Unassembled WGS sequence"/>
</dbReference>
<sequence>MSMEGVGAIDSETQMEGIIDPTLIGKFEKDEMLVLVTVALKCVQDDKDARPTMGEVVQMLRRHGEEKH</sequence>
<dbReference type="EMBL" id="AWUE01001711">
    <property type="protein sequence ID" value="OMP14158.1"/>
    <property type="molecule type" value="Genomic_DNA"/>
</dbReference>
<gene>
    <name evidence="1" type="ORF">COLO4_00240</name>
</gene>
<reference evidence="2" key="1">
    <citation type="submission" date="2013-09" db="EMBL/GenBank/DDBJ databases">
        <title>Corchorus olitorius genome sequencing.</title>
        <authorList>
            <person name="Alam M."/>
            <person name="Haque M.S."/>
            <person name="Islam M.S."/>
            <person name="Emdad E.M."/>
            <person name="Islam M.M."/>
            <person name="Ahmed B."/>
            <person name="Halim A."/>
            <person name="Hossen Q.M.M."/>
            <person name="Hossain M.Z."/>
            <person name="Ahmed R."/>
            <person name="Khan M.M."/>
            <person name="Islam R."/>
            <person name="Rashid M.M."/>
            <person name="Khan S.A."/>
            <person name="Rahman M.S."/>
            <person name="Alam M."/>
            <person name="Yahiya A.S."/>
            <person name="Khan M.S."/>
            <person name="Azam M.S."/>
            <person name="Haque T."/>
            <person name="Lashkar M.Z.H."/>
            <person name="Akhand A.I."/>
            <person name="Morshed G."/>
            <person name="Roy S."/>
            <person name="Uddin K.S."/>
            <person name="Rabeya T."/>
            <person name="Hossain A.S."/>
            <person name="Chowdhury A."/>
            <person name="Snigdha A.R."/>
            <person name="Mortoza M.S."/>
            <person name="Matin S.A."/>
            <person name="Hoque S.M.E."/>
            <person name="Islam M.K."/>
            <person name="Roy D.K."/>
            <person name="Haider R."/>
            <person name="Moosa M.M."/>
            <person name="Elias S.M."/>
            <person name="Hasan A.M."/>
            <person name="Jahan S."/>
            <person name="Shafiuddin M."/>
            <person name="Mahmood N."/>
            <person name="Shommy N.S."/>
        </authorList>
    </citation>
    <scope>NUCLEOTIDE SEQUENCE [LARGE SCALE GENOMIC DNA]</scope>
    <source>
        <strain evidence="2">cv. O-4</strain>
    </source>
</reference>
<keyword evidence="1" id="KW-0418">Kinase</keyword>
<protein>
    <submittedName>
        <fullName evidence="1">Serine-threonine protein kinase, plant-type</fullName>
    </submittedName>
</protein>
<dbReference type="AlphaFoldDB" id="A0A1R3L4C5"/>
<dbReference type="Gene3D" id="1.10.510.10">
    <property type="entry name" value="Transferase(Phosphotransferase) domain 1"/>
    <property type="match status" value="1"/>
</dbReference>